<comment type="caution">
    <text evidence="2">The sequence shown here is derived from an EMBL/GenBank/DDBJ whole genome shotgun (WGS) entry which is preliminary data.</text>
</comment>
<feature type="transmembrane region" description="Helical" evidence="1">
    <location>
        <begin position="26"/>
        <end position="49"/>
    </location>
</feature>
<evidence type="ECO:0008006" key="4">
    <source>
        <dbReference type="Google" id="ProtNLM"/>
    </source>
</evidence>
<protein>
    <recommendedName>
        <fullName evidence="4">DUF805 domain-containing protein</fullName>
    </recommendedName>
</protein>
<dbReference type="RefSeq" id="WP_386811521.1">
    <property type="nucleotide sequence ID" value="NZ_JBHTIH010000002.1"/>
</dbReference>
<dbReference type="EMBL" id="JBHTIH010000002">
    <property type="protein sequence ID" value="MFD0738610.1"/>
    <property type="molecule type" value="Genomic_DNA"/>
</dbReference>
<keyword evidence="1" id="KW-1133">Transmembrane helix</keyword>
<keyword evidence="1" id="KW-0812">Transmembrane</keyword>
<accession>A0ABW2YLS8</accession>
<keyword evidence="1" id="KW-0472">Membrane</keyword>
<evidence type="ECO:0000313" key="2">
    <source>
        <dbReference type="EMBL" id="MFD0738610.1"/>
    </source>
</evidence>
<keyword evidence="3" id="KW-1185">Reference proteome</keyword>
<reference evidence="3" key="1">
    <citation type="journal article" date="2019" name="Int. J. Syst. Evol. Microbiol.">
        <title>The Global Catalogue of Microorganisms (GCM) 10K type strain sequencing project: providing services to taxonomists for standard genome sequencing and annotation.</title>
        <authorList>
            <consortium name="The Broad Institute Genomics Platform"/>
            <consortium name="The Broad Institute Genome Sequencing Center for Infectious Disease"/>
            <person name="Wu L."/>
            <person name="Ma J."/>
        </authorList>
    </citation>
    <scope>NUCLEOTIDE SEQUENCE [LARGE SCALE GENOMIC DNA]</scope>
    <source>
        <strain evidence="3">CCUG 55491</strain>
    </source>
</reference>
<proteinExistence type="predicted"/>
<organism evidence="2 3">
    <name type="scientific">Lysobacter koreensis</name>
    <dbReference type="NCBI Taxonomy" id="266122"/>
    <lineage>
        <taxon>Bacteria</taxon>
        <taxon>Pseudomonadati</taxon>
        <taxon>Pseudomonadota</taxon>
        <taxon>Gammaproteobacteria</taxon>
        <taxon>Lysobacterales</taxon>
        <taxon>Lysobacteraceae</taxon>
        <taxon>Lysobacter</taxon>
    </lineage>
</organism>
<feature type="transmembrane region" description="Helical" evidence="1">
    <location>
        <begin position="91"/>
        <end position="112"/>
    </location>
</feature>
<evidence type="ECO:0000256" key="1">
    <source>
        <dbReference type="SAM" id="Phobius"/>
    </source>
</evidence>
<dbReference type="Proteomes" id="UP001597090">
    <property type="component" value="Unassembled WGS sequence"/>
</dbReference>
<evidence type="ECO:0000313" key="3">
    <source>
        <dbReference type="Proteomes" id="UP001597090"/>
    </source>
</evidence>
<sequence length="113" mass="12194">MNPVAADAKSSFFRRSWNGSARLREVYWGLGFIGLIAVALLVAVINALLRGPLAVPLADEFCAAVLFAYLLFLSISTWRCAYNVRVSAIGTLARIAAVIPWLSLALIVISAAR</sequence>
<name>A0ABW2YLS8_9GAMM</name>
<feature type="transmembrane region" description="Helical" evidence="1">
    <location>
        <begin position="61"/>
        <end position="79"/>
    </location>
</feature>
<gene>
    <name evidence="2" type="ORF">ACFQZQ_04830</name>
</gene>